<organism evidence="2 3">
    <name type="scientific">Rhynchospora pubera</name>
    <dbReference type="NCBI Taxonomy" id="906938"/>
    <lineage>
        <taxon>Eukaryota</taxon>
        <taxon>Viridiplantae</taxon>
        <taxon>Streptophyta</taxon>
        <taxon>Embryophyta</taxon>
        <taxon>Tracheophyta</taxon>
        <taxon>Spermatophyta</taxon>
        <taxon>Magnoliopsida</taxon>
        <taxon>Liliopsida</taxon>
        <taxon>Poales</taxon>
        <taxon>Cyperaceae</taxon>
        <taxon>Cyperoideae</taxon>
        <taxon>Rhynchosporeae</taxon>
        <taxon>Rhynchospora</taxon>
    </lineage>
</organism>
<dbReference type="PROSITE" id="PS50181">
    <property type="entry name" value="FBOX"/>
    <property type="match status" value="1"/>
</dbReference>
<dbReference type="SUPFAM" id="SSF81383">
    <property type="entry name" value="F-box domain"/>
    <property type="match status" value="1"/>
</dbReference>
<dbReference type="InterPro" id="IPR036047">
    <property type="entry name" value="F-box-like_dom_sf"/>
</dbReference>
<gene>
    <name evidence="2" type="ORF">LUZ62_059582</name>
</gene>
<dbReference type="SMART" id="SM00256">
    <property type="entry name" value="FBOX"/>
    <property type="match status" value="1"/>
</dbReference>
<dbReference type="EMBL" id="JAMFTS010000003">
    <property type="protein sequence ID" value="KAJ4775325.1"/>
    <property type="molecule type" value="Genomic_DNA"/>
</dbReference>
<dbReference type="InterPro" id="IPR013187">
    <property type="entry name" value="F-box-assoc_dom_typ3"/>
</dbReference>
<dbReference type="PANTHER" id="PTHR31672:SF2">
    <property type="entry name" value="F-BOX DOMAIN-CONTAINING PROTEIN"/>
    <property type="match status" value="1"/>
</dbReference>
<proteinExistence type="predicted"/>
<dbReference type="NCBIfam" id="TIGR01640">
    <property type="entry name" value="F_box_assoc_1"/>
    <property type="match status" value="1"/>
</dbReference>
<dbReference type="Proteomes" id="UP001140206">
    <property type="component" value="Chromosome 3"/>
</dbReference>
<dbReference type="InterPro" id="IPR001810">
    <property type="entry name" value="F-box_dom"/>
</dbReference>
<dbReference type="Pfam" id="PF08268">
    <property type="entry name" value="FBA_3"/>
    <property type="match status" value="1"/>
</dbReference>
<evidence type="ECO:0000313" key="3">
    <source>
        <dbReference type="Proteomes" id="UP001140206"/>
    </source>
</evidence>
<comment type="caution">
    <text evidence="2">The sequence shown here is derived from an EMBL/GenBank/DDBJ whole genome shotgun (WGS) entry which is preliminary data.</text>
</comment>
<dbReference type="InterPro" id="IPR050796">
    <property type="entry name" value="SCF_F-box_component"/>
</dbReference>
<sequence>MPPRNMTVDLVKGARETFDNLLLFLTKKKEREQATVWLPDDIMFEILVKLSNASLRHCLYVSKQFHNIISDLTFERSRSPIKPALIMHLHPRHGKVPKDHLYLHLANDWYDRASASSVITIERPPLVPDLSKLCLVDACNEMLCFLQQNTDQSIIHIYNSQTNQWMQTPPFEPSQKLNRRVPLCGLYYHQRSHCYRVFAFVNQNGYLVHDLGTGFWRRVHRYEYFPCLQSWIDGAVLMNGRLHWSTRKEFAFCSHKIMAFDINLETFYTISRRITMKEMDRGSYEPLIETKAGLGCPVQINGTIYIWVLTDYNSNTWRLLYRITNYGGYDQSYRLLRGPILELLIKDEGEHWLWKMKKLFGYIKVHNYETGVSRKVEFDASFYGFPDSYYDTGYFFWQVPRSIRQRAPERKKKFYFDRCKQFPFISFHELYA</sequence>
<dbReference type="CDD" id="cd09917">
    <property type="entry name" value="F-box_SF"/>
    <property type="match status" value="1"/>
</dbReference>
<accession>A0AAV8E1G6</accession>
<protein>
    <submittedName>
        <fullName evidence="2">F-box protein</fullName>
    </submittedName>
</protein>
<dbReference type="Pfam" id="PF00646">
    <property type="entry name" value="F-box"/>
    <property type="match status" value="1"/>
</dbReference>
<evidence type="ECO:0000259" key="1">
    <source>
        <dbReference type="PROSITE" id="PS50181"/>
    </source>
</evidence>
<dbReference type="PANTHER" id="PTHR31672">
    <property type="entry name" value="BNACNNG10540D PROTEIN"/>
    <property type="match status" value="1"/>
</dbReference>
<dbReference type="InterPro" id="IPR017451">
    <property type="entry name" value="F-box-assoc_interact_dom"/>
</dbReference>
<reference evidence="2" key="1">
    <citation type="submission" date="2022-08" db="EMBL/GenBank/DDBJ databases">
        <authorList>
            <person name="Marques A."/>
        </authorList>
    </citation>
    <scope>NUCLEOTIDE SEQUENCE</scope>
    <source>
        <strain evidence="2">RhyPub2mFocal</strain>
        <tissue evidence="2">Leaves</tissue>
    </source>
</reference>
<feature type="domain" description="F-box" evidence="1">
    <location>
        <begin position="32"/>
        <end position="77"/>
    </location>
</feature>
<name>A0AAV8E1G6_9POAL</name>
<dbReference type="AlphaFoldDB" id="A0AAV8E1G6"/>
<keyword evidence="3" id="KW-1185">Reference proteome</keyword>
<evidence type="ECO:0000313" key="2">
    <source>
        <dbReference type="EMBL" id="KAJ4775325.1"/>
    </source>
</evidence>